<dbReference type="FunFam" id="2.60.120.260:FF:000012">
    <property type="entry name" value="F-box only protein 2"/>
    <property type="match status" value="1"/>
</dbReference>
<dbReference type="Gene3D" id="1.20.1280.50">
    <property type="match status" value="1"/>
</dbReference>
<dbReference type="InterPro" id="IPR001810">
    <property type="entry name" value="F-box_dom"/>
</dbReference>
<dbReference type="SUPFAM" id="SSF49785">
    <property type="entry name" value="Galactose-binding domain-like"/>
    <property type="match status" value="1"/>
</dbReference>
<dbReference type="Gene3D" id="2.60.120.260">
    <property type="entry name" value="Galactose-binding domain-like"/>
    <property type="match status" value="1"/>
</dbReference>
<reference evidence="4" key="1">
    <citation type="submission" date="2025-08" db="UniProtKB">
        <authorList>
            <consortium name="Ensembl"/>
        </authorList>
    </citation>
    <scope>IDENTIFICATION</scope>
</reference>
<dbReference type="OrthoDB" id="1107553at2759"/>
<dbReference type="InterPro" id="IPR008979">
    <property type="entry name" value="Galactose-bd-like_sf"/>
</dbReference>
<dbReference type="GO" id="GO:0006516">
    <property type="term" value="P:glycoprotein catabolic process"/>
    <property type="evidence" value="ECO:0007669"/>
    <property type="project" value="TreeGrafter"/>
</dbReference>
<evidence type="ECO:0000259" key="3">
    <source>
        <dbReference type="PROSITE" id="PS51114"/>
    </source>
</evidence>
<name>A0A8C5QFR2_9ANUR</name>
<dbReference type="SMART" id="SM00256">
    <property type="entry name" value="FBOX"/>
    <property type="match status" value="1"/>
</dbReference>
<proteinExistence type="predicted"/>
<dbReference type="PANTHER" id="PTHR12125:SF12">
    <property type="entry name" value="F-BOX ONLY PROTEIN 6"/>
    <property type="match status" value="1"/>
</dbReference>
<dbReference type="InterPro" id="IPR039752">
    <property type="entry name" value="F-box_only"/>
</dbReference>
<keyword evidence="1" id="KW-0833">Ubl conjugation pathway</keyword>
<dbReference type="FunFam" id="1.20.1280.50:FF:000002">
    <property type="entry name" value="F-box only protein 44"/>
    <property type="match status" value="1"/>
</dbReference>
<keyword evidence="5" id="KW-1185">Reference proteome</keyword>
<evidence type="ECO:0000256" key="1">
    <source>
        <dbReference type="ARBA" id="ARBA00022786"/>
    </source>
</evidence>
<dbReference type="Pfam" id="PF04300">
    <property type="entry name" value="FBA"/>
    <property type="match status" value="1"/>
</dbReference>
<organism evidence="4 5">
    <name type="scientific">Leptobrachium leishanense</name>
    <name type="common">Leishan spiny toad</name>
    <dbReference type="NCBI Taxonomy" id="445787"/>
    <lineage>
        <taxon>Eukaryota</taxon>
        <taxon>Metazoa</taxon>
        <taxon>Chordata</taxon>
        <taxon>Craniata</taxon>
        <taxon>Vertebrata</taxon>
        <taxon>Euteleostomi</taxon>
        <taxon>Amphibia</taxon>
        <taxon>Batrachia</taxon>
        <taxon>Anura</taxon>
        <taxon>Pelobatoidea</taxon>
        <taxon>Megophryidae</taxon>
        <taxon>Leptobrachium</taxon>
    </lineage>
</organism>
<dbReference type="PANTHER" id="PTHR12125">
    <property type="entry name" value="F-BOX ONLY PROTEIN 6-LIKE PROTEIN"/>
    <property type="match status" value="1"/>
</dbReference>
<evidence type="ECO:0000313" key="5">
    <source>
        <dbReference type="Proteomes" id="UP000694569"/>
    </source>
</evidence>
<dbReference type="GO" id="GO:0005737">
    <property type="term" value="C:cytoplasm"/>
    <property type="evidence" value="ECO:0007669"/>
    <property type="project" value="UniProtKB-ARBA"/>
</dbReference>
<dbReference type="SMART" id="SM01198">
    <property type="entry name" value="FBA"/>
    <property type="match status" value="1"/>
</dbReference>
<reference evidence="4" key="2">
    <citation type="submission" date="2025-09" db="UniProtKB">
        <authorList>
            <consortium name="Ensembl"/>
        </authorList>
    </citation>
    <scope>IDENTIFICATION</scope>
</reference>
<feature type="domain" description="F-box" evidence="2">
    <location>
        <begin position="1"/>
        <end position="47"/>
    </location>
</feature>
<evidence type="ECO:0000259" key="2">
    <source>
        <dbReference type="PROSITE" id="PS50181"/>
    </source>
</evidence>
<accession>A0A8C5QFR2</accession>
<gene>
    <name evidence="4" type="primary">FBXO44</name>
</gene>
<dbReference type="GO" id="GO:0036503">
    <property type="term" value="P:ERAD pathway"/>
    <property type="evidence" value="ECO:0007669"/>
    <property type="project" value="TreeGrafter"/>
</dbReference>
<protein>
    <submittedName>
        <fullName evidence="4">F-box protein 44</fullName>
    </submittedName>
</protein>
<sequence>MQNFNTFPEDVILEILSLVPATDLIHCRRVCTLWRDVIDSPTLWKTKCYRIGYLPRGHKRHPTDWKVYYRLCSLKTNLLWNTCAAEGFKYWKIDENGGDQWKIEELPGEHGQGLPSENATKFFVTSYGSCKKSQRIELKKKGYSDNLMDLIQPDIVIKDWFAARADCGCMYEVVIRLLSKNKETIQEYHPEAVYIEQWSDAKWRQMTHTFRNYGPGVRYIYFQHGGKDTQFWAGWYGIRVTDSSITIEPEDLQA</sequence>
<feature type="domain" description="FBA" evidence="3">
    <location>
        <begin position="68"/>
        <end position="249"/>
    </location>
</feature>
<dbReference type="Pfam" id="PF12937">
    <property type="entry name" value="F-box-like"/>
    <property type="match status" value="1"/>
</dbReference>
<dbReference type="GO" id="GO:0019005">
    <property type="term" value="C:SCF ubiquitin ligase complex"/>
    <property type="evidence" value="ECO:0007669"/>
    <property type="project" value="TreeGrafter"/>
</dbReference>
<dbReference type="InterPro" id="IPR007397">
    <property type="entry name" value="F-box-assoc_dom"/>
</dbReference>
<dbReference type="GO" id="GO:0061630">
    <property type="term" value="F:ubiquitin protein ligase activity"/>
    <property type="evidence" value="ECO:0007669"/>
    <property type="project" value="TreeGrafter"/>
</dbReference>
<dbReference type="PROSITE" id="PS50181">
    <property type="entry name" value="FBOX"/>
    <property type="match status" value="1"/>
</dbReference>
<dbReference type="GO" id="GO:0031146">
    <property type="term" value="P:SCF-dependent proteasomal ubiquitin-dependent protein catabolic process"/>
    <property type="evidence" value="ECO:0007669"/>
    <property type="project" value="TreeGrafter"/>
</dbReference>
<dbReference type="SUPFAM" id="SSF81383">
    <property type="entry name" value="F-box domain"/>
    <property type="match status" value="1"/>
</dbReference>
<evidence type="ECO:0000313" key="4">
    <source>
        <dbReference type="Ensembl" id="ENSLLEP00000036657.1"/>
    </source>
</evidence>
<dbReference type="GeneTree" id="ENSGT00940000159408"/>
<dbReference type="AlphaFoldDB" id="A0A8C5QFR2"/>
<dbReference type="Ensembl" id="ENSLLET00000038073.1">
    <property type="protein sequence ID" value="ENSLLEP00000036657.1"/>
    <property type="gene ID" value="ENSLLEG00000023224.1"/>
</dbReference>
<dbReference type="Proteomes" id="UP000694569">
    <property type="component" value="Unplaced"/>
</dbReference>
<dbReference type="InterPro" id="IPR036047">
    <property type="entry name" value="F-box-like_dom_sf"/>
</dbReference>
<dbReference type="PROSITE" id="PS51114">
    <property type="entry name" value="FBA"/>
    <property type="match status" value="1"/>
</dbReference>